<sequence>MIIRILGQGQYDVADTRIDELNTLDTRLQTAVDAGDTEAFTAALQALVGTVRGLGVRLPDDTLVASELVLPGEDSDLEQVRALLTDEGLIPG</sequence>
<protein>
    <recommendedName>
        <fullName evidence="1">PspA-associated domain-containing protein</fullName>
    </recommendedName>
</protein>
<organism evidence="2 3">
    <name type="scientific">Amycolatopsis tucumanensis</name>
    <dbReference type="NCBI Taxonomy" id="401106"/>
    <lineage>
        <taxon>Bacteria</taxon>
        <taxon>Bacillati</taxon>
        <taxon>Actinomycetota</taxon>
        <taxon>Actinomycetes</taxon>
        <taxon>Pseudonocardiales</taxon>
        <taxon>Pseudonocardiaceae</taxon>
        <taxon>Amycolatopsis</taxon>
    </lineage>
</organism>
<dbReference type="EMBL" id="BAABCM010000027">
    <property type="protein sequence ID" value="GAA3857393.1"/>
    <property type="molecule type" value="Genomic_DNA"/>
</dbReference>
<evidence type="ECO:0000259" key="1">
    <source>
        <dbReference type="Pfam" id="PF22743"/>
    </source>
</evidence>
<dbReference type="InterPro" id="IPR054437">
    <property type="entry name" value="PspA-assoc_dom"/>
</dbReference>
<evidence type="ECO:0000313" key="3">
    <source>
        <dbReference type="Proteomes" id="UP001501624"/>
    </source>
</evidence>
<keyword evidence="3" id="KW-1185">Reference proteome</keyword>
<proteinExistence type="predicted"/>
<name>A0ABP7JX12_9PSEU</name>
<reference evidence="3" key="1">
    <citation type="journal article" date="2019" name="Int. J. Syst. Evol. Microbiol.">
        <title>The Global Catalogue of Microorganisms (GCM) 10K type strain sequencing project: providing services to taxonomists for standard genome sequencing and annotation.</title>
        <authorList>
            <consortium name="The Broad Institute Genomics Platform"/>
            <consortium name="The Broad Institute Genome Sequencing Center for Infectious Disease"/>
            <person name="Wu L."/>
            <person name="Ma J."/>
        </authorList>
    </citation>
    <scope>NUCLEOTIDE SEQUENCE [LARGE SCALE GENOMIC DNA]</scope>
    <source>
        <strain evidence="3">JCM 17017</strain>
    </source>
</reference>
<evidence type="ECO:0000313" key="2">
    <source>
        <dbReference type="EMBL" id="GAA3857393.1"/>
    </source>
</evidence>
<feature type="domain" description="PspA-associated" evidence="1">
    <location>
        <begin position="1"/>
        <end position="92"/>
    </location>
</feature>
<comment type="caution">
    <text evidence="2">The sequence shown here is derived from an EMBL/GenBank/DDBJ whole genome shotgun (WGS) entry which is preliminary data.</text>
</comment>
<gene>
    <name evidence="2" type="ORF">GCM10022380_88430</name>
</gene>
<accession>A0ABP7JX12</accession>
<dbReference type="Pfam" id="PF22743">
    <property type="entry name" value="PspAA"/>
    <property type="match status" value="1"/>
</dbReference>
<dbReference type="RefSeq" id="WP_237339829.1">
    <property type="nucleotide sequence ID" value="NZ_BAABCM010000027.1"/>
</dbReference>
<dbReference type="Proteomes" id="UP001501624">
    <property type="component" value="Unassembled WGS sequence"/>
</dbReference>